<dbReference type="EC" id="1.2.1.38" evidence="2"/>
<dbReference type="InterPro" id="IPR058924">
    <property type="entry name" value="AGPR_dimerisation_dom"/>
</dbReference>
<dbReference type="GO" id="GO:0003942">
    <property type="term" value="F:N-acetyl-gamma-glutamyl-phosphate reductase activity"/>
    <property type="evidence" value="ECO:0007669"/>
    <property type="project" value="UniProtKB-EC"/>
</dbReference>
<protein>
    <submittedName>
        <fullName evidence="2">N-acetyl-gamma-glutamyl-phosphate reductase</fullName>
        <ecNumber evidence="2">1.2.1.38</ecNumber>
    </submittedName>
</protein>
<reference evidence="2 3" key="1">
    <citation type="submission" date="2018-06" db="EMBL/GenBank/DDBJ databases">
        <authorList>
            <consortium name="Pathogen Informatics"/>
            <person name="Doyle S."/>
        </authorList>
    </citation>
    <scope>NUCLEOTIDE SEQUENCE [LARGE SCALE GENOMIC DNA]</scope>
    <source>
        <strain evidence="2 3">NCTC11645</strain>
    </source>
</reference>
<proteinExistence type="predicted"/>
<feature type="domain" description="N-acetyl-gamma-glutamyl-phosphate reductase dimerisation" evidence="1">
    <location>
        <begin position="2"/>
        <end position="68"/>
    </location>
</feature>
<evidence type="ECO:0000313" key="3">
    <source>
        <dbReference type="Proteomes" id="UP000254512"/>
    </source>
</evidence>
<sequence length="75" mass="8162">MIFTPHLGNFKRGILATITVKLADGVSETQVTEALENAYQNQPLVRPLGQVKVPNFSQYRTQAFAILAGQSKGST</sequence>
<gene>
    <name evidence="2" type="primary">argC_2</name>
    <name evidence="2" type="ORF">NCTC11645_00006</name>
</gene>
<organism evidence="2 3">
    <name type="scientific">Grimontia hollisae</name>
    <name type="common">Vibrio hollisae</name>
    <dbReference type="NCBI Taxonomy" id="673"/>
    <lineage>
        <taxon>Bacteria</taxon>
        <taxon>Pseudomonadati</taxon>
        <taxon>Pseudomonadota</taxon>
        <taxon>Gammaproteobacteria</taxon>
        <taxon>Vibrionales</taxon>
        <taxon>Vibrionaceae</taxon>
        <taxon>Grimontia</taxon>
    </lineage>
</organism>
<accession>A0A377HJ09</accession>
<dbReference type="Pfam" id="PF22698">
    <property type="entry name" value="Semialdhyde_dhC_1"/>
    <property type="match status" value="1"/>
</dbReference>
<dbReference type="Proteomes" id="UP000254512">
    <property type="component" value="Unassembled WGS sequence"/>
</dbReference>
<dbReference type="SUPFAM" id="SSF55347">
    <property type="entry name" value="Glyceraldehyde-3-phosphate dehydrogenase-like, C-terminal domain"/>
    <property type="match status" value="1"/>
</dbReference>
<dbReference type="EMBL" id="UGHD01000001">
    <property type="protein sequence ID" value="STO53423.1"/>
    <property type="molecule type" value="Genomic_DNA"/>
</dbReference>
<name>A0A377HJ09_GRIHO</name>
<evidence type="ECO:0000313" key="2">
    <source>
        <dbReference type="EMBL" id="STO53423.1"/>
    </source>
</evidence>
<dbReference type="Gene3D" id="3.30.360.10">
    <property type="entry name" value="Dihydrodipicolinate Reductase, domain 2"/>
    <property type="match status" value="1"/>
</dbReference>
<dbReference type="AlphaFoldDB" id="A0A377HJ09"/>
<keyword evidence="2" id="KW-0560">Oxidoreductase</keyword>
<evidence type="ECO:0000259" key="1">
    <source>
        <dbReference type="Pfam" id="PF22698"/>
    </source>
</evidence>